<dbReference type="AlphaFoldDB" id="A0A1H8LVD1"/>
<keyword evidence="3" id="KW-1185">Reference proteome</keyword>
<keyword evidence="2" id="KW-0255">Endonuclease</keyword>
<feature type="domain" description="HNH nuclease" evidence="1">
    <location>
        <begin position="29"/>
        <end position="98"/>
    </location>
</feature>
<dbReference type="Pfam" id="PF18145">
    <property type="entry name" value="SAVED"/>
    <property type="match status" value="1"/>
</dbReference>
<dbReference type="EMBL" id="FOCL01000005">
    <property type="protein sequence ID" value="SEO09049.1"/>
    <property type="molecule type" value="Genomic_DNA"/>
</dbReference>
<dbReference type="InterPro" id="IPR040836">
    <property type="entry name" value="SAVED"/>
</dbReference>
<dbReference type="OrthoDB" id="5379188at2"/>
<evidence type="ECO:0000259" key="1">
    <source>
        <dbReference type="SMART" id="SM00507"/>
    </source>
</evidence>
<name>A0A1H8LVD1_9SPHI</name>
<dbReference type="SMART" id="SM00507">
    <property type="entry name" value="HNHc"/>
    <property type="match status" value="1"/>
</dbReference>
<dbReference type="InterPro" id="IPR003615">
    <property type="entry name" value="HNH_nuc"/>
</dbReference>
<sequence>MKNTNDNEDLIETDNYVVNKRPPISPEDRLKLWVRSGGRCAICNKYLLELNYDVNIGEMAHIVGWSTAKRSPRGDAPLPAEQRNNVDNLVLLCAEHHKIVDTPELLKEFTVERLIGHKIAHEQRVYHLTDMKADDSTVVLRMFGGIRGLSVELSKEHARQIVFSDAGKFALFPDSFDKHGIEIDLHQLLDPEDSWDAYWQMGVKLIDKSLQPLNEGIKQGHIRHVSVFTLTRIPLMIYLGYQLGDKIPMTIYQKHRGKTETWLWSATAPVEKFEYRQLASAGNDKVTLILSLSGSIGLDDLPAELKEGTNIFEVRPVDTIPNRDIFLNKLSAQNFTKTFHDLLSGLEITHKGCRQIDLVPAIPVAAAVSIGRGVMRQAHPAIMIYDRSAGIYKPTIKINGHETN</sequence>
<accession>A0A1H8LVD1</accession>
<protein>
    <submittedName>
        <fullName evidence="2">HNH endonuclease</fullName>
    </submittedName>
</protein>
<keyword evidence="2" id="KW-0540">Nuclease</keyword>
<dbReference type="GO" id="GO:0004519">
    <property type="term" value="F:endonuclease activity"/>
    <property type="evidence" value="ECO:0007669"/>
    <property type="project" value="UniProtKB-KW"/>
</dbReference>
<gene>
    <name evidence="2" type="ORF">SAMN05192574_105265</name>
</gene>
<evidence type="ECO:0000313" key="2">
    <source>
        <dbReference type="EMBL" id="SEO09049.1"/>
    </source>
</evidence>
<proteinExistence type="predicted"/>
<reference evidence="3" key="1">
    <citation type="submission" date="2016-10" db="EMBL/GenBank/DDBJ databases">
        <authorList>
            <person name="Varghese N."/>
            <person name="Submissions S."/>
        </authorList>
    </citation>
    <scope>NUCLEOTIDE SEQUENCE [LARGE SCALE GENOMIC DNA]</scope>
    <source>
        <strain evidence="3">Gh-48</strain>
    </source>
</reference>
<evidence type="ECO:0000313" key="3">
    <source>
        <dbReference type="Proteomes" id="UP000198942"/>
    </source>
</evidence>
<dbReference type="Pfam" id="PF13391">
    <property type="entry name" value="HNH_2"/>
    <property type="match status" value="1"/>
</dbReference>
<dbReference type="Proteomes" id="UP000198942">
    <property type="component" value="Unassembled WGS sequence"/>
</dbReference>
<keyword evidence="2" id="KW-0378">Hydrolase</keyword>
<dbReference type="CDD" id="cd00085">
    <property type="entry name" value="HNHc"/>
    <property type="match status" value="1"/>
</dbReference>
<dbReference type="NCBIfam" id="NF033611">
    <property type="entry name" value="SAVED"/>
    <property type="match status" value="1"/>
</dbReference>
<dbReference type="STRING" id="551995.SAMN05192574_105265"/>
<organism evidence="2 3">
    <name type="scientific">Mucilaginibacter gossypiicola</name>
    <dbReference type="NCBI Taxonomy" id="551995"/>
    <lineage>
        <taxon>Bacteria</taxon>
        <taxon>Pseudomonadati</taxon>
        <taxon>Bacteroidota</taxon>
        <taxon>Sphingobacteriia</taxon>
        <taxon>Sphingobacteriales</taxon>
        <taxon>Sphingobacteriaceae</taxon>
        <taxon>Mucilaginibacter</taxon>
    </lineage>
</organism>